<keyword evidence="2" id="KW-0812">Transmembrane</keyword>
<keyword evidence="2" id="KW-0472">Membrane</keyword>
<feature type="transmembrane region" description="Helical" evidence="2">
    <location>
        <begin position="6"/>
        <end position="23"/>
    </location>
</feature>
<evidence type="ECO:0000256" key="1">
    <source>
        <dbReference type="SAM" id="MobiDB-lite"/>
    </source>
</evidence>
<dbReference type="Proteomes" id="UP001321475">
    <property type="component" value="Chromosome"/>
</dbReference>
<evidence type="ECO:0000313" key="4">
    <source>
        <dbReference type="Proteomes" id="UP001321475"/>
    </source>
</evidence>
<keyword evidence="2" id="KW-1133">Transmembrane helix</keyword>
<feature type="transmembrane region" description="Helical" evidence="2">
    <location>
        <begin position="137"/>
        <end position="157"/>
    </location>
</feature>
<organism evidence="3 4">
    <name type="scientific">Paraoerskovia sediminicola</name>
    <dbReference type="NCBI Taxonomy" id="1138587"/>
    <lineage>
        <taxon>Bacteria</taxon>
        <taxon>Bacillati</taxon>
        <taxon>Actinomycetota</taxon>
        <taxon>Actinomycetes</taxon>
        <taxon>Micrococcales</taxon>
        <taxon>Cellulomonadaceae</taxon>
        <taxon>Paraoerskovia</taxon>
    </lineage>
</organism>
<proteinExistence type="predicted"/>
<feature type="transmembrane region" description="Helical" evidence="2">
    <location>
        <begin position="207"/>
        <end position="229"/>
    </location>
</feature>
<protein>
    <submittedName>
        <fullName evidence="3">Uncharacterized protein</fullName>
    </submittedName>
</protein>
<feature type="transmembrane region" description="Helical" evidence="2">
    <location>
        <begin position="98"/>
        <end position="117"/>
    </location>
</feature>
<reference evidence="4" key="1">
    <citation type="journal article" date="2019" name="Int. J. Syst. Evol. Microbiol.">
        <title>The Global Catalogue of Microorganisms (GCM) 10K type strain sequencing project: providing services to taxonomists for standard genome sequencing and annotation.</title>
        <authorList>
            <consortium name="The Broad Institute Genomics Platform"/>
            <consortium name="The Broad Institute Genome Sequencing Center for Infectious Disease"/>
            <person name="Wu L."/>
            <person name="Ma J."/>
        </authorList>
    </citation>
    <scope>NUCLEOTIDE SEQUENCE [LARGE SCALE GENOMIC DNA]</scope>
    <source>
        <strain evidence="4">NBRC 108565</strain>
    </source>
</reference>
<feature type="transmembrane region" description="Helical" evidence="2">
    <location>
        <begin position="169"/>
        <end position="187"/>
    </location>
</feature>
<dbReference type="EMBL" id="AP027729">
    <property type="protein sequence ID" value="BDZ41835.1"/>
    <property type="molecule type" value="Genomic_DNA"/>
</dbReference>
<gene>
    <name evidence="3" type="ORF">GCM10025865_11340</name>
</gene>
<name>A0ABM8G167_9CELL</name>
<accession>A0ABM8G167</accession>
<feature type="region of interest" description="Disordered" evidence="1">
    <location>
        <begin position="357"/>
        <end position="381"/>
    </location>
</feature>
<sequence>MIAALDPLVGVVLIVGVLTWVAVRRRYLIQPDGALVAGVVLVVLAAEMRRPYVPELLGVERTGVEELVKHVLLVAGCLCLATYVPALNRGRRVDYVRLAITVVVGVAVLVVCFWLNGPWEPIDLTLQAGGRWGMIPYWTVLYGSVVLAAARFVHACLRGRRYVPRRRRWGADTAIVGACLAVLWALLSALQVNSSWTLPAVTPEFDAALDLLVVFSTGLVVVGIGGHLAHGALERRANRTQLARFHGRLMELVPEARLAAPGTRVADYHRDVEISDVLSSLRRHSSRADRHSLRRVAPWSVSARRMLRVELAADRRMEDLVPGDPERWRWAANDRALAKAGRYLGSARYPQALERVLAPAPDLDPELGSDPDRSPPSDGGA</sequence>
<evidence type="ECO:0000313" key="3">
    <source>
        <dbReference type="EMBL" id="BDZ41835.1"/>
    </source>
</evidence>
<evidence type="ECO:0000256" key="2">
    <source>
        <dbReference type="SAM" id="Phobius"/>
    </source>
</evidence>
<keyword evidence="4" id="KW-1185">Reference proteome</keyword>